<evidence type="ECO:0000256" key="6">
    <source>
        <dbReference type="ARBA" id="ARBA00023136"/>
    </source>
</evidence>
<dbReference type="Pfam" id="PF00015">
    <property type="entry name" value="MCPsignal"/>
    <property type="match status" value="1"/>
</dbReference>
<proteinExistence type="inferred from homology"/>
<keyword evidence="2" id="KW-1003">Cell membrane</keyword>
<comment type="caution">
    <text evidence="13">The sequence shown here is derived from an EMBL/GenBank/DDBJ whole genome shotgun (WGS) entry which is preliminary data.</text>
</comment>
<evidence type="ECO:0000256" key="7">
    <source>
        <dbReference type="ARBA" id="ARBA00029447"/>
    </source>
</evidence>
<feature type="domain" description="HAMP" evidence="12">
    <location>
        <begin position="306"/>
        <end position="358"/>
    </location>
</feature>
<dbReference type="InterPro" id="IPR029151">
    <property type="entry name" value="Sensor-like_sf"/>
</dbReference>
<feature type="compositionally biased region" description="Polar residues" evidence="9">
    <location>
        <begin position="407"/>
        <end position="419"/>
    </location>
</feature>
<evidence type="ECO:0000256" key="9">
    <source>
        <dbReference type="SAM" id="MobiDB-lite"/>
    </source>
</evidence>
<dbReference type="GO" id="GO:0006935">
    <property type="term" value="P:chemotaxis"/>
    <property type="evidence" value="ECO:0007669"/>
    <property type="project" value="UniProtKB-KW"/>
</dbReference>
<dbReference type="AlphaFoldDB" id="A0A7K1KMH3"/>
<keyword evidence="5 10" id="KW-1133">Transmembrane helix</keyword>
<feature type="transmembrane region" description="Helical" evidence="10">
    <location>
        <begin position="174"/>
        <end position="192"/>
    </location>
</feature>
<reference evidence="13 14" key="1">
    <citation type="submission" date="2019-11" db="EMBL/GenBank/DDBJ databases">
        <title>Pseudodesulfovibrio alkaliphilus, sp. nov., an alkaliphilic sulfate-reducing bacteria from mud volcano of Taman peninsula, Russia.</title>
        <authorList>
            <person name="Frolova A."/>
            <person name="Merkel A.Y."/>
            <person name="Slobodkin A.I."/>
        </authorList>
    </citation>
    <scope>NUCLEOTIDE SEQUENCE [LARGE SCALE GENOMIC DNA]</scope>
    <source>
        <strain evidence="13 14">F-1</strain>
    </source>
</reference>
<evidence type="ECO:0000259" key="11">
    <source>
        <dbReference type="PROSITE" id="PS50111"/>
    </source>
</evidence>
<dbReference type="CDD" id="cd12912">
    <property type="entry name" value="PDC2_MCP_like"/>
    <property type="match status" value="1"/>
</dbReference>
<dbReference type="Gene3D" id="1.10.287.950">
    <property type="entry name" value="Methyl-accepting chemotaxis protein"/>
    <property type="match status" value="1"/>
</dbReference>
<evidence type="ECO:0000256" key="5">
    <source>
        <dbReference type="ARBA" id="ARBA00022989"/>
    </source>
</evidence>
<organism evidence="13 14">
    <name type="scientific">Pseudodesulfovibrio alkaliphilus</name>
    <dbReference type="NCBI Taxonomy" id="2661613"/>
    <lineage>
        <taxon>Bacteria</taxon>
        <taxon>Pseudomonadati</taxon>
        <taxon>Thermodesulfobacteriota</taxon>
        <taxon>Desulfovibrionia</taxon>
        <taxon>Desulfovibrionales</taxon>
        <taxon>Desulfovibrionaceae</taxon>
    </lineage>
</organism>
<comment type="subcellular location">
    <subcellularLocation>
        <location evidence="1">Cell membrane</location>
        <topology evidence="1">Multi-pass membrane protein</topology>
    </subcellularLocation>
</comment>
<feature type="transmembrane region" description="Helical" evidence="10">
    <location>
        <begin position="285"/>
        <end position="303"/>
    </location>
</feature>
<protein>
    <submittedName>
        <fullName evidence="13">HAMP domain-containing protein</fullName>
    </submittedName>
</protein>
<feature type="compositionally biased region" description="Low complexity" evidence="9">
    <location>
        <begin position="612"/>
        <end position="626"/>
    </location>
</feature>
<dbReference type="Pfam" id="PF00672">
    <property type="entry name" value="HAMP"/>
    <property type="match status" value="1"/>
</dbReference>
<accession>A0A7K1KMH3</accession>
<keyword evidence="6 10" id="KW-0472">Membrane</keyword>
<dbReference type="EMBL" id="WODC01000003">
    <property type="protein sequence ID" value="MUM77275.1"/>
    <property type="molecule type" value="Genomic_DNA"/>
</dbReference>
<evidence type="ECO:0000313" key="13">
    <source>
        <dbReference type="EMBL" id="MUM77275.1"/>
    </source>
</evidence>
<dbReference type="PANTHER" id="PTHR43531">
    <property type="entry name" value="PROTEIN ICFG"/>
    <property type="match status" value="1"/>
</dbReference>
<dbReference type="GO" id="GO:0007165">
    <property type="term" value="P:signal transduction"/>
    <property type="evidence" value="ECO:0007669"/>
    <property type="project" value="UniProtKB-KW"/>
</dbReference>
<dbReference type="FunFam" id="1.10.287.950:FF:000001">
    <property type="entry name" value="Methyl-accepting chemotaxis sensory transducer"/>
    <property type="match status" value="1"/>
</dbReference>
<evidence type="ECO:0000256" key="4">
    <source>
        <dbReference type="ARBA" id="ARBA00022692"/>
    </source>
</evidence>
<sequence>MRIVENLGVGQRLILVISVVILALLGAIVVDVTLSTRNLTLSISDKILSQNSRTVTSTLSGWLGDKLRYLNLAAENPYVIEAALGGDFEAATAWLVKAKEADPALESLFVHDAQGISVVTTNPGGRGRSYVNQEYFTTIIKEDKASYISNIVLSPVSKQPRVAIAVRIRDKGRTVGYVGMSIMASAFTAAYIDPIKVGSEGYAFILDLDGRILAHPDKGLIFEDVSQHDFIRTMITRKSGFIEYLWQGDIKYLAFSQVPETGWIVALAADQDDLMTEAAQLRTRLLLLGATGLALAILVIFLVSRRLITRPLASIAAQAEAISDGDLDVRFETSYSGEMRMLKESFERMAAQLQRIVGDVHAAAEQVSAGGEELSATAQDLSIGANNQADAVDKLSSAMEEMTSSIAQNSENANQTESLASKAARDAQHGGEAVAEAVGAMTEIADKITIIEEIARQTNLLALNAAIEAARAGEHGKGFAVVAAEVRKLAERSGAAAAEIGQLSASSNAVANRAGKMLEQLVPDIRKTAELIQEISAATGEQRVGAEEINNAIQDLDTVVQRNAATSEEVASTSEELAGQSVQLQQTIGFFRLAGVSGGPAPKTAAKGPKVARATPAALPSSAASADKAEADDEFERF</sequence>
<dbReference type="GO" id="GO:0005886">
    <property type="term" value="C:plasma membrane"/>
    <property type="evidence" value="ECO:0007669"/>
    <property type="project" value="UniProtKB-SubCell"/>
</dbReference>
<dbReference type="InterPro" id="IPR051310">
    <property type="entry name" value="MCP_chemotaxis"/>
</dbReference>
<dbReference type="InterPro" id="IPR003660">
    <property type="entry name" value="HAMP_dom"/>
</dbReference>
<keyword evidence="4 10" id="KW-0812">Transmembrane</keyword>
<name>A0A7K1KMH3_9BACT</name>
<dbReference type="Gene3D" id="3.30.450.20">
    <property type="entry name" value="PAS domain"/>
    <property type="match status" value="2"/>
</dbReference>
<evidence type="ECO:0000256" key="1">
    <source>
        <dbReference type="ARBA" id="ARBA00004651"/>
    </source>
</evidence>
<keyword evidence="3" id="KW-0145">Chemotaxis</keyword>
<keyword evidence="8" id="KW-0807">Transducer</keyword>
<evidence type="ECO:0000259" key="12">
    <source>
        <dbReference type="PROSITE" id="PS50885"/>
    </source>
</evidence>
<evidence type="ECO:0000256" key="2">
    <source>
        <dbReference type="ARBA" id="ARBA00022475"/>
    </source>
</evidence>
<dbReference type="SMART" id="SM00304">
    <property type="entry name" value="HAMP"/>
    <property type="match status" value="1"/>
</dbReference>
<evidence type="ECO:0000256" key="3">
    <source>
        <dbReference type="ARBA" id="ARBA00022500"/>
    </source>
</evidence>
<gene>
    <name evidence="13" type="ORF">GKC30_06490</name>
</gene>
<feature type="domain" description="Methyl-accepting transducer" evidence="11">
    <location>
        <begin position="363"/>
        <end position="578"/>
    </location>
</feature>
<dbReference type="Proteomes" id="UP000461162">
    <property type="component" value="Unassembled WGS sequence"/>
</dbReference>
<dbReference type="GO" id="GO:0004888">
    <property type="term" value="F:transmembrane signaling receptor activity"/>
    <property type="evidence" value="ECO:0007669"/>
    <property type="project" value="TreeGrafter"/>
</dbReference>
<evidence type="ECO:0000256" key="10">
    <source>
        <dbReference type="SAM" id="Phobius"/>
    </source>
</evidence>
<keyword evidence="14" id="KW-1185">Reference proteome</keyword>
<comment type="similarity">
    <text evidence="7">Belongs to the methyl-accepting chemotaxis (MCP) protein family.</text>
</comment>
<dbReference type="InterPro" id="IPR033479">
    <property type="entry name" value="dCache_1"/>
</dbReference>
<dbReference type="SUPFAM" id="SSF103190">
    <property type="entry name" value="Sensory domain-like"/>
    <property type="match status" value="1"/>
</dbReference>
<feature type="region of interest" description="Disordered" evidence="9">
    <location>
        <begin position="597"/>
        <end position="638"/>
    </location>
</feature>
<evidence type="ECO:0000256" key="8">
    <source>
        <dbReference type="PROSITE-ProRule" id="PRU00284"/>
    </source>
</evidence>
<feature type="transmembrane region" description="Helical" evidence="10">
    <location>
        <begin position="12"/>
        <end position="34"/>
    </location>
</feature>
<dbReference type="InterPro" id="IPR004089">
    <property type="entry name" value="MCPsignal_dom"/>
</dbReference>
<feature type="region of interest" description="Disordered" evidence="9">
    <location>
        <begin position="407"/>
        <end position="427"/>
    </location>
</feature>
<dbReference type="PROSITE" id="PS50885">
    <property type="entry name" value="HAMP"/>
    <property type="match status" value="1"/>
</dbReference>
<dbReference type="SUPFAM" id="SSF58104">
    <property type="entry name" value="Methyl-accepting chemotaxis protein (MCP) signaling domain"/>
    <property type="match status" value="1"/>
</dbReference>
<dbReference type="SMART" id="SM00283">
    <property type="entry name" value="MA"/>
    <property type="match status" value="1"/>
</dbReference>
<dbReference type="CDD" id="cd12914">
    <property type="entry name" value="PDC1_DGC_like"/>
    <property type="match status" value="1"/>
</dbReference>
<dbReference type="PROSITE" id="PS50111">
    <property type="entry name" value="CHEMOTAXIS_TRANSDUC_2"/>
    <property type="match status" value="1"/>
</dbReference>
<dbReference type="RefSeq" id="WP_155933248.1">
    <property type="nucleotide sequence ID" value="NZ_WODC01000003.1"/>
</dbReference>
<evidence type="ECO:0000313" key="14">
    <source>
        <dbReference type="Proteomes" id="UP000461162"/>
    </source>
</evidence>
<dbReference type="CDD" id="cd06225">
    <property type="entry name" value="HAMP"/>
    <property type="match status" value="1"/>
</dbReference>
<dbReference type="Pfam" id="PF02743">
    <property type="entry name" value="dCache_1"/>
    <property type="match status" value="1"/>
</dbReference>
<dbReference type="PANTHER" id="PTHR43531:SF11">
    <property type="entry name" value="METHYL-ACCEPTING CHEMOTAXIS PROTEIN 3"/>
    <property type="match status" value="1"/>
</dbReference>